<evidence type="ECO:0000256" key="7">
    <source>
        <dbReference type="ARBA" id="ARBA00022989"/>
    </source>
</evidence>
<evidence type="ECO:0000256" key="1">
    <source>
        <dbReference type="ARBA" id="ARBA00004533"/>
    </source>
</evidence>
<keyword evidence="6" id="KW-0653">Protein transport</keyword>
<dbReference type="RefSeq" id="WP_004352971.1">
    <property type="nucleotide sequence ID" value="NZ_AP040361.1"/>
</dbReference>
<sequence length="143" mass="15103">MPAMPRIDPPRLVQFAAVLAILAGLLFWGYLLLAPIPGVVQAEVADVPPPSGEDAAQRWFATPSSEVEVQLAGLISGGPAAIAILSVNGAPAQAYREGEVLARAAKVRRIEADAVLIEQNGEVRRVPMQRLAEPPPLATLKRG</sequence>
<keyword evidence="7" id="KW-1133">Transmembrane helix</keyword>
<feature type="domain" description="Type II secretion system protein GspC N-terminal" evidence="9">
    <location>
        <begin position="55"/>
        <end position="125"/>
    </location>
</feature>
<dbReference type="GO" id="GO:0005886">
    <property type="term" value="C:plasma membrane"/>
    <property type="evidence" value="ECO:0007669"/>
    <property type="project" value="UniProtKB-SubCell"/>
</dbReference>
<dbReference type="Pfam" id="PF11356">
    <property type="entry name" value="T2SSC"/>
    <property type="match status" value="1"/>
</dbReference>
<evidence type="ECO:0000313" key="11">
    <source>
        <dbReference type="Proteomes" id="UP000644192"/>
    </source>
</evidence>
<proteinExistence type="predicted"/>
<keyword evidence="8" id="KW-0472">Membrane</keyword>
<accession>A0A1S1C7P5</accession>
<name>A0A080V9H5_PSEAI</name>
<dbReference type="AlphaFoldDB" id="A0A080V9H5"/>
<accession>A0A080V9H5</accession>
<comment type="subcellular location">
    <subcellularLocation>
        <location evidence="1">Cell inner membrane</location>
    </subcellularLocation>
</comment>
<keyword evidence="3" id="KW-1003">Cell membrane</keyword>
<dbReference type="Gene3D" id="2.30.30.830">
    <property type="match status" value="1"/>
</dbReference>
<dbReference type="Proteomes" id="UP000644192">
    <property type="component" value="Unassembled WGS sequence"/>
</dbReference>
<dbReference type="InterPro" id="IPR024961">
    <property type="entry name" value="T2SS_GspC_N"/>
</dbReference>
<evidence type="ECO:0000313" key="10">
    <source>
        <dbReference type="EMBL" id="MZZ16792.1"/>
    </source>
</evidence>
<reference evidence="10" key="1">
    <citation type="submission" date="2020-01" db="EMBL/GenBank/DDBJ databases">
        <title>Bacteria Cultured from War Wounds Associated with the Conflict in Eastern Ukraine.</title>
        <authorList>
            <person name="Snesrud E."/>
            <person name="Galac M.R."/>
            <person name="Mc Gann P."/>
            <person name="Valentine K."/>
            <person name="Viacheslav K."/>
        </authorList>
    </citation>
    <scope>NUCLEOTIDE SEQUENCE</scope>
    <source>
        <strain evidence="10">VNMU148</strain>
    </source>
</reference>
<keyword evidence="2" id="KW-0813">Transport</keyword>
<organism evidence="10 11">
    <name type="scientific">Pseudomonas aeruginosa</name>
    <dbReference type="NCBI Taxonomy" id="287"/>
    <lineage>
        <taxon>Bacteria</taxon>
        <taxon>Pseudomonadati</taxon>
        <taxon>Pseudomonadota</taxon>
        <taxon>Gammaproteobacteria</taxon>
        <taxon>Pseudomonadales</taxon>
        <taxon>Pseudomonadaceae</taxon>
        <taxon>Pseudomonas</taxon>
    </lineage>
</organism>
<keyword evidence="5" id="KW-0812">Transmembrane</keyword>
<evidence type="ECO:0000259" key="9">
    <source>
        <dbReference type="Pfam" id="PF11356"/>
    </source>
</evidence>
<dbReference type="EMBL" id="WXZT01000034">
    <property type="protein sequence ID" value="MZZ16792.1"/>
    <property type="molecule type" value="Genomic_DNA"/>
</dbReference>
<protein>
    <submittedName>
        <fullName evidence="10">General secretion pathway protein C</fullName>
    </submittedName>
</protein>
<keyword evidence="4" id="KW-0997">Cell inner membrane</keyword>
<evidence type="ECO:0000256" key="2">
    <source>
        <dbReference type="ARBA" id="ARBA00022448"/>
    </source>
</evidence>
<evidence type="ECO:0000256" key="5">
    <source>
        <dbReference type="ARBA" id="ARBA00022692"/>
    </source>
</evidence>
<evidence type="ECO:0000256" key="6">
    <source>
        <dbReference type="ARBA" id="ARBA00022927"/>
    </source>
</evidence>
<evidence type="ECO:0000256" key="8">
    <source>
        <dbReference type="ARBA" id="ARBA00023136"/>
    </source>
</evidence>
<comment type="caution">
    <text evidence="10">The sequence shown here is derived from an EMBL/GenBank/DDBJ whole genome shotgun (WGS) entry which is preliminary data.</text>
</comment>
<evidence type="ECO:0000256" key="3">
    <source>
        <dbReference type="ARBA" id="ARBA00022475"/>
    </source>
</evidence>
<gene>
    <name evidence="10" type="ORF">GUL26_31480</name>
</gene>
<dbReference type="GO" id="GO:0015031">
    <property type="term" value="P:protein transport"/>
    <property type="evidence" value="ECO:0007669"/>
    <property type="project" value="UniProtKB-KW"/>
</dbReference>
<evidence type="ECO:0000256" key="4">
    <source>
        <dbReference type="ARBA" id="ARBA00022519"/>
    </source>
</evidence>